<evidence type="ECO:0000313" key="2">
    <source>
        <dbReference type="Proteomes" id="UP001152561"/>
    </source>
</evidence>
<reference evidence="2" key="1">
    <citation type="journal article" date="2023" name="Proc. Natl. Acad. Sci. U.S.A.">
        <title>Genomic and structural basis for evolution of tropane alkaloid biosynthesis.</title>
        <authorList>
            <person name="Wanga Y.-J."/>
            <person name="Taina T."/>
            <person name="Yua J.-Y."/>
            <person name="Lia J."/>
            <person name="Xua B."/>
            <person name="Chenc J."/>
            <person name="D'Auriad J.C."/>
            <person name="Huanga J.-P."/>
            <person name="Huanga S.-X."/>
        </authorList>
    </citation>
    <scope>NUCLEOTIDE SEQUENCE [LARGE SCALE GENOMIC DNA]</scope>
    <source>
        <strain evidence="2">cv. KIB-2019</strain>
    </source>
</reference>
<keyword evidence="2" id="KW-1185">Reference proteome</keyword>
<comment type="caution">
    <text evidence="1">The sequence shown here is derived from an EMBL/GenBank/DDBJ whole genome shotgun (WGS) entry which is preliminary data.</text>
</comment>
<protein>
    <submittedName>
        <fullName evidence="1">Uncharacterized protein</fullName>
    </submittedName>
</protein>
<dbReference type="EMBL" id="JAJAGQ010000018">
    <property type="protein sequence ID" value="KAJ8536418.1"/>
    <property type="molecule type" value="Genomic_DNA"/>
</dbReference>
<organism evidence="1 2">
    <name type="scientific">Anisodus acutangulus</name>
    <dbReference type="NCBI Taxonomy" id="402998"/>
    <lineage>
        <taxon>Eukaryota</taxon>
        <taxon>Viridiplantae</taxon>
        <taxon>Streptophyta</taxon>
        <taxon>Embryophyta</taxon>
        <taxon>Tracheophyta</taxon>
        <taxon>Spermatophyta</taxon>
        <taxon>Magnoliopsida</taxon>
        <taxon>eudicotyledons</taxon>
        <taxon>Gunneridae</taxon>
        <taxon>Pentapetalae</taxon>
        <taxon>asterids</taxon>
        <taxon>lamiids</taxon>
        <taxon>Solanales</taxon>
        <taxon>Solanaceae</taxon>
        <taxon>Solanoideae</taxon>
        <taxon>Hyoscyameae</taxon>
        <taxon>Anisodus</taxon>
    </lineage>
</organism>
<evidence type="ECO:0000313" key="1">
    <source>
        <dbReference type="EMBL" id="KAJ8536418.1"/>
    </source>
</evidence>
<dbReference type="Proteomes" id="UP001152561">
    <property type="component" value="Unassembled WGS sequence"/>
</dbReference>
<dbReference type="AlphaFoldDB" id="A0A9Q1R202"/>
<gene>
    <name evidence="1" type="ORF">K7X08_034819</name>
</gene>
<proteinExistence type="predicted"/>
<name>A0A9Q1R202_9SOLA</name>
<sequence length="123" mass="13415">MLPTAMEKKYFGLVRAIDTFKHVLLCNFPCSKKHSAEGGSSIAGLYRNSDLFVAGTRLHLTLHVCQCIAFSLGNNWGLPIWITSLYLVQLSRSHSEEACLKSDFGSEAKIGTVAIAALIKALT</sequence>
<accession>A0A9Q1R202</accession>